<keyword evidence="6" id="KW-0521">NADP</keyword>
<dbReference type="Gene3D" id="3.40.50.720">
    <property type="entry name" value="NAD(P)-binding Rossmann-like Domain"/>
    <property type="match status" value="1"/>
</dbReference>
<dbReference type="InterPro" id="IPR005913">
    <property type="entry name" value="dTDP_dehydrorham_reduct"/>
</dbReference>
<dbReference type="InterPro" id="IPR036291">
    <property type="entry name" value="NAD(P)-bd_dom_sf"/>
</dbReference>
<proteinExistence type="inferred from homology"/>
<dbReference type="GO" id="GO:0008831">
    <property type="term" value="F:dTDP-4-dehydrorhamnose reductase activity"/>
    <property type="evidence" value="ECO:0007669"/>
    <property type="project" value="UniProtKB-EC"/>
</dbReference>
<organism evidence="8 9">
    <name type="scientific">Vibrio fortis</name>
    <dbReference type="NCBI Taxonomy" id="212667"/>
    <lineage>
        <taxon>Bacteria</taxon>
        <taxon>Pseudomonadati</taxon>
        <taxon>Pseudomonadota</taxon>
        <taxon>Gammaproteobacteria</taxon>
        <taxon>Vibrionales</taxon>
        <taxon>Vibrionaceae</taxon>
        <taxon>Vibrio</taxon>
    </lineage>
</organism>
<comment type="catalytic activity">
    <reaction evidence="5 6">
        <text>dTDP-beta-L-rhamnose + NADP(+) = dTDP-4-dehydro-beta-L-rhamnose + NADPH + H(+)</text>
        <dbReference type="Rhea" id="RHEA:21796"/>
        <dbReference type="ChEBI" id="CHEBI:15378"/>
        <dbReference type="ChEBI" id="CHEBI:57510"/>
        <dbReference type="ChEBI" id="CHEBI:57783"/>
        <dbReference type="ChEBI" id="CHEBI:58349"/>
        <dbReference type="ChEBI" id="CHEBI:62830"/>
        <dbReference type="EC" id="1.1.1.133"/>
    </reaction>
</comment>
<dbReference type="Proteomes" id="UP000326687">
    <property type="component" value="Unassembled WGS sequence"/>
</dbReference>
<dbReference type="EC" id="1.1.1.133" evidence="3 6"/>
<dbReference type="GO" id="GO:0005829">
    <property type="term" value="C:cytosol"/>
    <property type="evidence" value="ECO:0007669"/>
    <property type="project" value="TreeGrafter"/>
</dbReference>
<dbReference type="SUPFAM" id="SSF51735">
    <property type="entry name" value="NAD(P)-binding Rossmann-fold domains"/>
    <property type="match status" value="1"/>
</dbReference>
<dbReference type="GO" id="GO:0019305">
    <property type="term" value="P:dTDP-rhamnose biosynthetic process"/>
    <property type="evidence" value="ECO:0007669"/>
    <property type="project" value="UniProtKB-UniPathway"/>
</dbReference>
<evidence type="ECO:0000256" key="5">
    <source>
        <dbReference type="ARBA" id="ARBA00048200"/>
    </source>
</evidence>
<comment type="function">
    <text evidence="6">Catalyzes the reduction of dTDP-6-deoxy-L-lyxo-4-hexulose to yield dTDP-L-rhamnose.</text>
</comment>
<dbReference type="GO" id="GO:0009243">
    <property type="term" value="P:O antigen biosynthetic process"/>
    <property type="evidence" value="ECO:0007669"/>
    <property type="project" value="UniProtKB-UniPathway"/>
</dbReference>
<evidence type="ECO:0000256" key="4">
    <source>
        <dbReference type="ARBA" id="ARBA00017099"/>
    </source>
</evidence>
<gene>
    <name evidence="8" type="primary">rfbD</name>
    <name evidence="8" type="ORF">F2Z80_14505</name>
</gene>
<feature type="domain" description="RmlD-like substrate binding" evidence="7">
    <location>
        <begin position="2"/>
        <end position="290"/>
    </location>
</feature>
<evidence type="ECO:0000313" key="8">
    <source>
        <dbReference type="EMBL" id="KAB0302368.1"/>
    </source>
</evidence>
<dbReference type="Pfam" id="PF04321">
    <property type="entry name" value="RmlD_sub_bind"/>
    <property type="match status" value="1"/>
</dbReference>
<evidence type="ECO:0000313" key="9">
    <source>
        <dbReference type="Proteomes" id="UP000326687"/>
    </source>
</evidence>
<dbReference type="UniPathway" id="UPA00124"/>
<dbReference type="CDD" id="cd05254">
    <property type="entry name" value="dTDP_HR_like_SDR_e"/>
    <property type="match status" value="1"/>
</dbReference>
<dbReference type="AlphaFoldDB" id="A0A5N3S6B1"/>
<name>A0A5N3S6B1_9VIBR</name>
<evidence type="ECO:0000259" key="7">
    <source>
        <dbReference type="Pfam" id="PF04321"/>
    </source>
</evidence>
<dbReference type="InterPro" id="IPR029903">
    <property type="entry name" value="RmlD-like-bd"/>
</dbReference>
<reference evidence="8 9" key="1">
    <citation type="submission" date="2019-09" db="EMBL/GenBank/DDBJ databases">
        <title>Vibrio Fortis S7-72.</title>
        <authorList>
            <person name="Das S.K."/>
        </authorList>
    </citation>
    <scope>NUCLEOTIDE SEQUENCE [LARGE SCALE GENOMIC DNA]</scope>
    <source>
        <strain evidence="8 9">S7-72</strain>
    </source>
</reference>
<dbReference type="NCBIfam" id="TIGR01214">
    <property type="entry name" value="rmlD"/>
    <property type="match status" value="1"/>
</dbReference>
<dbReference type="PANTHER" id="PTHR10491:SF4">
    <property type="entry name" value="METHIONINE ADENOSYLTRANSFERASE 2 SUBUNIT BETA"/>
    <property type="match status" value="1"/>
</dbReference>
<evidence type="ECO:0000256" key="2">
    <source>
        <dbReference type="ARBA" id="ARBA00010944"/>
    </source>
</evidence>
<sequence length="292" mass="32507">MMKVLVTGANGQLGRCLQDRIAHFGFDGIFTDFDQLDITHFDSVEQFLEQCRPDVVINAAAYTAVDKAESEYDIAYAVNAKGPHHLAFVANNLSIPILHVSTDYVFDGSATTPYLSSSLTSPQSVYGETKLAGEKLVAEANDKHIIIRTAWVFSEYGDNFVKTMLRLGKERDEIKVVADQYGCPTYAGDLANALLLIVRDLANNKTYAKYGTFHHCGDLPTSWHGFTAAIVDEAYTQNLFDEKPLVIPIPSSDYPTPAKRPFYSVLDCDDFPVEVERNWRSSLKHVVEKASH</sequence>
<keyword evidence="6 8" id="KW-0560">Oxidoreductase</keyword>
<evidence type="ECO:0000256" key="1">
    <source>
        <dbReference type="ARBA" id="ARBA00004781"/>
    </source>
</evidence>
<comment type="pathway">
    <text evidence="1 6">Carbohydrate biosynthesis; dTDP-L-rhamnose biosynthesis.</text>
</comment>
<evidence type="ECO:0000256" key="6">
    <source>
        <dbReference type="RuleBase" id="RU364082"/>
    </source>
</evidence>
<dbReference type="EMBL" id="VXDD01000002">
    <property type="protein sequence ID" value="KAB0302368.1"/>
    <property type="molecule type" value="Genomic_DNA"/>
</dbReference>
<dbReference type="UniPathway" id="UPA00281"/>
<evidence type="ECO:0000256" key="3">
    <source>
        <dbReference type="ARBA" id="ARBA00012929"/>
    </source>
</evidence>
<dbReference type="FunFam" id="3.40.50.720:FF:000159">
    <property type="entry name" value="dTDP-4-dehydrorhamnose reductase"/>
    <property type="match status" value="1"/>
</dbReference>
<dbReference type="PANTHER" id="PTHR10491">
    <property type="entry name" value="DTDP-4-DEHYDRORHAMNOSE REDUCTASE"/>
    <property type="match status" value="1"/>
</dbReference>
<comment type="similarity">
    <text evidence="2 6">Belongs to the dTDP-4-dehydrorhamnose reductase family.</text>
</comment>
<comment type="cofactor">
    <cofactor evidence="6">
        <name>Mg(2+)</name>
        <dbReference type="ChEBI" id="CHEBI:18420"/>
    </cofactor>
    <text evidence="6">Binds 1 Mg(2+) ion per monomer.</text>
</comment>
<comment type="caution">
    <text evidence="8">The sequence shown here is derived from an EMBL/GenBank/DDBJ whole genome shotgun (WGS) entry which is preliminary data.</text>
</comment>
<accession>A0A5N3S6B1</accession>
<protein>
    <recommendedName>
        <fullName evidence="4 6">dTDP-4-dehydrorhamnose reductase</fullName>
        <ecNumber evidence="3 6">1.1.1.133</ecNumber>
    </recommendedName>
</protein>
<dbReference type="Gene3D" id="3.90.25.10">
    <property type="entry name" value="UDP-galactose 4-epimerase, domain 1"/>
    <property type="match status" value="1"/>
</dbReference>